<dbReference type="EMBL" id="PYDT01000005">
    <property type="protein sequence ID" value="THU59851.1"/>
    <property type="molecule type" value="Genomic_DNA"/>
</dbReference>
<keyword evidence="3" id="KW-1185">Reference proteome</keyword>
<gene>
    <name evidence="2" type="ORF">C4D60_Mb07t06380</name>
</gene>
<dbReference type="AlphaFoldDB" id="A0A4S8JDK7"/>
<feature type="compositionally biased region" description="Low complexity" evidence="1">
    <location>
        <begin position="52"/>
        <end position="62"/>
    </location>
</feature>
<evidence type="ECO:0000256" key="1">
    <source>
        <dbReference type="SAM" id="MobiDB-lite"/>
    </source>
</evidence>
<sequence length="84" mass="9162">MGTWRQLCFPPGGPVVVLLRASQFQLMQHRPRRIVGGRHREHKETAMGVGDSSASTTASAASDGRLQPGKPWTDARNSMDGHKP</sequence>
<organism evidence="2 3">
    <name type="scientific">Musa balbisiana</name>
    <name type="common">Banana</name>
    <dbReference type="NCBI Taxonomy" id="52838"/>
    <lineage>
        <taxon>Eukaryota</taxon>
        <taxon>Viridiplantae</taxon>
        <taxon>Streptophyta</taxon>
        <taxon>Embryophyta</taxon>
        <taxon>Tracheophyta</taxon>
        <taxon>Spermatophyta</taxon>
        <taxon>Magnoliopsida</taxon>
        <taxon>Liliopsida</taxon>
        <taxon>Zingiberales</taxon>
        <taxon>Musaceae</taxon>
        <taxon>Musa</taxon>
    </lineage>
</organism>
<proteinExistence type="predicted"/>
<protein>
    <submittedName>
        <fullName evidence="2">Uncharacterized protein</fullName>
    </submittedName>
</protein>
<name>A0A4S8JDK7_MUSBA</name>
<evidence type="ECO:0000313" key="2">
    <source>
        <dbReference type="EMBL" id="THU59851.1"/>
    </source>
</evidence>
<accession>A0A4S8JDK7</accession>
<reference evidence="2 3" key="1">
    <citation type="journal article" date="2019" name="Nat. Plants">
        <title>Genome sequencing of Musa balbisiana reveals subgenome evolution and function divergence in polyploid bananas.</title>
        <authorList>
            <person name="Yao X."/>
        </authorList>
    </citation>
    <scope>NUCLEOTIDE SEQUENCE [LARGE SCALE GENOMIC DNA]</scope>
    <source>
        <strain evidence="3">cv. DH-PKW</strain>
        <tissue evidence="2">Leaves</tissue>
    </source>
</reference>
<evidence type="ECO:0000313" key="3">
    <source>
        <dbReference type="Proteomes" id="UP000317650"/>
    </source>
</evidence>
<comment type="caution">
    <text evidence="2">The sequence shown here is derived from an EMBL/GenBank/DDBJ whole genome shotgun (WGS) entry which is preliminary data.</text>
</comment>
<dbReference type="Proteomes" id="UP000317650">
    <property type="component" value="Chromosome 7"/>
</dbReference>
<feature type="region of interest" description="Disordered" evidence="1">
    <location>
        <begin position="33"/>
        <end position="84"/>
    </location>
</feature>